<sequence>MKIRSKFLVVSLSALALALPVAAKVIEVKSEKEARNAVENRKALFTLMKDNMGPLGAMARGKIPYDEAVLQTNSLRLQQLGDMMYDYLLVDTRKFDVNSHAKPALWENVSDAEEKIDGFKKAANNLGRVVAAGDDSQYRNAIGQVGSACKACHDDYKDD</sequence>
<dbReference type="PROSITE" id="PS51009">
    <property type="entry name" value="CYTCII"/>
    <property type="match status" value="1"/>
</dbReference>
<accession>A0ABX1QZA9</accession>
<evidence type="ECO:0000256" key="4">
    <source>
        <dbReference type="ARBA" id="ARBA00022982"/>
    </source>
</evidence>
<evidence type="ECO:0000256" key="3">
    <source>
        <dbReference type="ARBA" id="ARBA00022723"/>
    </source>
</evidence>
<comment type="caution">
    <text evidence="7">The sequence shown here is derived from an EMBL/GenBank/DDBJ whole genome shotgun (WGS) entry which is preliminary data.</text>
</comment>
<feature type="chain" id="PRO_5045618184" evidence="6">
    <location>
        <begin position="24"/>
        <end position="159"/>
    </location>
</feature>
<keyword evidence="2" id="KW-0349">Heme</keyword>
<proteinExistence type="predicted"/>
<keyword evidence="5" id="KW-0408">Iron</keyword>
<dbReference type="RefSeq" id="WP_169209385.1">
    <property type="nucleotide sequence ID" value="NZ_JAATNW010000001.1"/>
</dbReference>
<organism evidence="7 8">
    <name type="scientific">Alteromonas ponticola</name>
    <dbReference type="NCBI Taxonomy" id="2720613"/>
    <lineage>
        <taxon>Bacteria</taxon>
        <taxon>Pseudomonadati</taxon>
        <taxon>Pseudomonadota</taxon>
        <taxon>Gammaproteobacteria</taxon>
        <taxon>Alteromonadales</taxon>
        <taxon>Alteromonadaceae</taxon>
        <taxon>Alteromonas/Salinimonas group</taxon>
        <taxon>Alteromonas</taxon>
    </lineage>
</organism>
<dbReference type="Pfam" id="PF01322">
    <property type="entry name" value="Cytochrom_C_2"/>
    <property type="match status" value="1"/>
</dbReference>
<dbReference type="PIRSF" id="PIRSF000027">
    <property type="entry name" value="Cytc_c_prime"/>
    <property type="match status" value="1"/>
</dbReference>
<keyword evidence="8" id="KW-1185">Reference proteome</keyword>
<evidence type="ECO:0000256" key="1">
    <source>
        <dbReference type="ARBA" id="ARBA00022448"/>
    </source>
</evidence>
<keyword evidence="6" id="KW-0732">Signal</keyword>
<dbReference type="InterPro" id="IPR002321">
    <property type="entry name" value="Cyt_c_II"/>
</dbReference>
<evidence type="ECO:0000313" key="7">
    <source>
        <dbReference type="EMBL" id="NMH58838.1"/>
    </source>
</evidence>
<gene>
    <name evidence="7" type="ORF">HCJ96_02235</name>
</gene>
<evidence type="ECO:0000313" key="8">
    <source>
        <dbReference type="Proteomes" id="UP000709336"/>
    </source>
</evidence>
<feature type="signal peptide" evidence="6">
    <location>
        <begin position="1"/>
        <end position="23"/>
    </location>
</feature>
<dbReference type="InterPro" id="IPR010980">
    <property type="entry name" value="Cyt_c/b562"/>
</dbReference>
<dbReference type="SUPFAM" id="SSF47175">
    <property type="entry name" value="Cytochromes"/>
    <property type="match status" value="1"/>
</dbReference>
<protein>
    <submittedName>
        <fullName evidence="7">Cytochrome c</fullName>
    </submittedName>
</protein>
<evidence type="ECO:0000256" key="2">
    <source>
        <dbReference type="ARBA" id="ARBA00022617"/>
    </source>
</evidence>
<dbReference type="Gene3D" id="1.20.120.10">
    <property type="entry name" value="Cytochrome c/b562"/>
    <property type="match status" value="1"/>
</dbReference>
<dbReference type="EMBL" id="JAATNW010000001">
    <property type="protein sequence ID" value="NMH58838.1"/>
    <property type="molecule type" value="Genomic_DNA"/>
</dbReference>
<keyword evidence="4" id="KW-0249">Electron transport</keyword>
<evidence type="ECO:0000256" key="5">
    <source>
        <dbReference type="ARBA" id="ARBA00023004"/>
    </source>
</evidence>
<keyword evidence="1" id="KW-0813">Transport</keyword>
<keyword evidence="3" id="KW-0479">Metal-binding</keyword>
<dbReference type="InterPro" id="IPR012127">
    <property type="entry name" value="Cyt_c_prime"/>
</dbReference>
<name>A0ABX1QZA9_9ALTE</name>
<dbReference type="Proteomes" id="UP000709336">
    <property type="component" value="Unassembled WGS sequence"/>
</dbReference>
<reference evidence="7 8" key="1">
    <citation type="submission" date="2020-03" db="EMBL/GenBank/DDBJ databases">
        <title>Alteromonas ponticola sp. nov., isolated from seawater.</title>
        <authorList>
            <person name="Yoon J.-H."/>
            <person name="Kim Y.-O."/>
        </authorList>
    </citation>
    <scope>NUCLEOTIDE SEQUENCE [LARGE SCALE GENOMIC DNA]</scope>
    <source>
        <strain evidence="7 8">MYP5</strain>
    </source>
</reference>
<evidence type="ECO:0000256" key="6">
    <source>
        <dbReference type="SAM" id="SignalP"/>
    </source>
</evidence>